<dbReference type="RefSeq" id="WP_160798070.1">
    <property type="nucleotide sequence ID" value="NZ_WSSB01000016.1"/>
</dbReference>
<keyword evidence="4" id="KW-1185">Reference proteome</keyword>
<dbReference type="AlphaFoldDB" id="A0A845BS01"/>
<dbReference type="EMBL" id="WSSB01000016">
    <property type="protein sequence ID" value="MXR38180.1"/>
    <property type="molecule type" value="Genomic_DNA"/>
</dbReference>
<feature type="domain" description="Rhodanese" evidence="2">
    <location>
        <begin position="37"/>
        <end position="136"/>
    </location>
</feature>
<dbReference type="PROSITE" id="PS50206">
    <property type="entry name" value="RHODANESE_3"/>
    <property type="match status" value="1"/>
</dbReference>
<dbReference type="SMART" id="SM00450">
    <property type="entry name" value="RHOD"/>
    <property type="match status" value="1"/>
</dbReference>
<feature type="region of interest" description="Disordered" evidence="1">
    <location>
        <begin position="130"/>
        <end position="150"/>
    </location>
</feature>
<evidence type="ECO:0000313" key="4">
    <source>
        <dbReference type="Proteomes" id="UP000467214"/>
    </source>
</evidence>
<accession>A0A845BS01</accession>
<feature type="compositionally biased region" description="Basic and acidic residues" evidence="1">
    <location>
        <begin position="1"/>
        <end position="16"/>
    </location>
</feature>
<dbReference type="CDD" id="cd01522">
    <property type="entry name" value="RHOD_1"/>
    <property type="match status" value="1"/>
</dbReference>
<dbReference type="InterPro" id="IPR052367">
    <property type="entry name" value="Thiosulfate_ST/Rhodanese-like"/>
</dbReference>
<gene>
    <name evidence="3" type="ORF">GQF02_14490</name>
</gene>
<comment type="caution">
    <text evidence="3">The sequence shown here is derived from an EMBL/GenBank/DDBJ whole genome shotgun (WGS) entry which is preliminary data.</text>
</comment>
<dbReference type="PANTHER" id="PTHR45431:SF3">
    <property type="entry name" value="RHODANESE-LIKE DOMAIN-CONTAINING PROTEIN 15, CHLOROPLASTIC"/>
    <property type="match status" value="1"/>
</dbReference>
<evidence type="ECO:0000313" key="3">
    <source>
        <dbReference type="EMBL" id="MXR38180.1"/>
    </source>
</evidence>
<dbReference type="Gene3D" id="3.40.250.10">
    <property type="entry name" value="Rhodanese-like domain"/>
    <property type="match status" value="1"/>
</dbReference>
<evidence type="ECO:0000259" key="2">
    <source>
        <dbReference type="PROSITE" id="PS50206"/>
    </source>
</evidence>
<dbReference type="SUPFAM" id="SSF52821">
    <property type="entry name" value="Rhodanese/Cell cycle control phosphatase"/>
    <property type="match status" value="1"/>
</dbReference>
<organism evidence="3 4">
    <name type="scientific">Craterilacuibacter sinensis</name>
    <dbReference type="NCBI Taxonomy" id="2686017"/>
    <lineage>
        <taxon>Bacteria</taxon>
        <taxon>Pseudomonadati</taxon>
        <taxon>Pseudomonadota</taxon>
        <taxon>Betaproteobacteria</taxon>
        <taxon>Neisseriales</taxon>
        <taxon>Neisseriaceae</taxon>
        <taxon>Craterilacuibacter</taxon>
    </lineage>
</organism>
<dbReference type="InterPro" id="IPR036873">
    <property type="entry name" value="Rhodanese-like_dom_sf"/>
</dbReference>
<dbReference type="Proteomes" id="UP000467214">
    <property type="component" value="Unassembled WGS sequence"/>
</dbReference>
<dbReference type="InterPro" id="IPR001763">
    <property type="entry name" value="Rhodanese-like_dom"/>
</dbReference>
<dbReference type="Pfam" id="PF00581">
    <property type="entry name" value="Rhodanese"/>
    <property type="match status" value="1"/>
</dbReference>
<sequence length="150" mass="16699">MSHRSEILQRAHDRATQSDLPYSGAVTPEEAWELLQNLPGAHLVDVRSHAELQFVGVIPNAVSIEWKTWPGMQPNPHFLAQAEHQLDKEAVLMLLCRTGARSDEAARQLASHGFSSVYNILEGFEGDKDEAGHRGQLNGWKARGLPWQQG</sequence>
<dbReference type="PANTHER" id="PTHR45431">
    <property type="entry name" value="RHODANESE-LIKE DOMAIN-CONTAINING PROTEIN 15, CHLOROPLASTIC"/>
    <property type="match status" value="1"/>
</dbReference>
<name>A0A845BS01_9NEIS</name>
<feature type="region of interest" description="Disordered" evidence="1">
    <location>
        <begin position="1"/>
        <end position="22"/>
    </location>
</feature>
<protein>
    <submittedName>
        <fullName evidence="3">Rhodanese-like domain-containing protein</fullName>
    </submittedName>
</protein>
<reference evidence="3 4" key="1">
    <citation type="submission" date="2019-12" db="EMBL/GenBank/DDBJ databases">
        <title>Neisseriaceae gen. nov. sp. Genome sequencing and assembly.</title>
        <authorList>
            <person name="Liu Z."/>
            <person name="Li A."/>
        </authorList>
    </citation>
    <scope>NUCLEOTIDE SEQUENCE [LARGE SCALE GENOMIC DNA]</scope>
    <source>
        <strain evidence="3 4">B2N2-7</strain>
    </source>
</reference>
<proteinExistence type="predicted"/>
<evidence type="ECO:0000256" key="1">
    <source>
        <dbReference type="SAM" id="MobiDB-lite"/>
    </source>
</evidence>